<reference evidence="1 2" key="1">
    <citation type="submission" date="2021-10" db="EMBL/GenBank/DDBJ databases">
        <title>Anaerobic single-cell dispensing facilitates the cultivation of human gut bacteria.</title>
        <authorList>
            <person name="Afrizal A."/>
        </authorList>
    </citation>
    <scope>NUCLEOTIDE SEQUENCE [LARGE SCALE GENOMIC DNA]</scope>
    <source>
        <strain evidence="1 2">CLA-AA-H224</strain>
    </source>
</reference>
<dbReference type="AlphaFoldDB" id="A0AAE3JAT8"/>
<name>A0AAE3JAT8_9FIRM</name>
<sequence>MNDNFTMKEAVELILGFCKDPHGYWKSEIEESPEAKKFIEAGYTCFSEDNPDLYVLNSNGEVALHEYIEKISKEFIEFMQKQMNMRCPVDEVVEWFNQKYNLEDMKLSDEISRYICSNLHNYGYTIADSHSSRSGSKYTLQKM</sequence>
<protein>
    <submittedName>
        <fullName evidence="1">Uncharacterized protein</fullName>
    </submittedName>
</protein>
<dbReference type="EMBL" id="JAJEQN010000004">
    <property type="protein sequence ID" value="MCC2220555.1"/>
    <property type="molecule type" value="Genomic_DNA"/>
</dbReference>
<comment type="caution">
    <text evidence="1">The sequence shown here is derived from an EMBL/GenBank/DDBJ whole genome shotgun (WGS) entry which is preliminary data.</text>
</comment>
<proteinExistence type="predicted"/>
<evidence type="ECO:0000313" key="1">
    <source>
        <dbReference type="EMBL" id="MCC2220555.1"/>
    </source>
</evidence>
<gene>
    <name evidence="1" type="ORF">LKD48_02665</name>
</gene>
<dbReference type="Proteomes" id="UP001198200">
    <property type="component" value="Unassembled WGS sequence"/>
</dbReference>
<accession>A0AAE3JAT8</accession>
<keyword evidence="2" id="KW-1185">Reference proteome</keyword>
<dbReference type="RefSeq" id="WP_308731096.1">
    <property type="nucleotide sequence ID" value="NZ_JAJEQN010000004.1"/>
</dbReference>
<evidence type="ECO:0000313" key="2">
    <source>
        <dbReference type="Proteomes" id="UP001198200"/>
    </source>
</evidence>
<organism evidence="1 2">
    <name type="scientific">Anthropogastromicrobium aceti</name>
    <dbReference type="NCBI Taxonomy" id="2981768"/>
    <lineage>
        <taxon>Bacteria</taxon>
        <taxon>Bacillati</taxon>
        <taxon>Bacillota</taxon>
        <taxon>Clostridia</taxon>
        <taxon>Lachnospirales</taxon>
        <taxon>Lachnospiraceae</taxon>
        <taxon>Anthropogastromicrobium</taxon>
    </lineage>
</organism>